<accession>A0A1X9RIT9</accession>
<keyword evidence="5 6" id="KW-1119">Modulation of host cell apoptosis by virus</keyword>
<dbReference type="EMBL" id="KX961096">
    <property type="protein sequence ID" value="ARQ79772.1"/>
    <property type="molecule type" value="Genomic_DNA"/>
</dbReference>
<keyword evidence="3 6" id="KW-0945">Host-virus interaction</keyword>
<reference evidence="7" key="1">
    <citation type="journal article" date="2017" name="J. Gen. Virol.">
        <title>Novel bat adenoviruses with low G+C content shed new light on the evolution of adenoviruses.</title>
        <authorList>
            <person name="Tan B."/>
            <person name="Yang X.L."/>
            <person name="Ge X.Y."/>
            <person name="Peng C."/>
            <person name="Liu H.Z."/>
            <person name="Zhang Y.Z."/>
            <person name="Zhang L.B."/>
            <person name="Shi Z.L."/>
        </authorList>
    </citation>
    <scope>NUCLEOTIDE SEQUENCE [LARGE SCALE GENOMIC DNA]</scope>
    <source>
        <strain evidence="7">WIV18</strain>
    </source>
</reference>
<proteinExistence type="inferred from homology"/>
<protein>
    <recommendedName>
        <fullName evidence="6">E1B protein, small T-antigen</fullName>
    </recommendedName>
</protein>
<keyword evidence="4 6" id="KW-1081">Inhibition of host apoptosis by viral BCL2-like protein</keyword>
<dbReference type="GO" id="GO:0033668">
    <property type="term" value="P:symbiont-mediated suppression of host apoptosis"/>
    <property type="evidence" value="ECO:0007669"/>
    <property type="project" value="UniProtKB-KW"/>
</dbReference>
<evidence type="ECO:0000256" key="5">
    <source>
        <dbReference type="ARBA" id="ARBA00023323"/>
    </source>
</evidence>
<evidence type="ECO:0000256" key="2">
    <source>
        <dbReference type="ARBA" id="ARBA00022518"/>
    </source>
</evidence>
<sequence length="168" mass="19419">MERAIDIPFSFQGLRHILTLSYKASKSSWFWRKFCTPSLILAIVDAKESYAEDFNSFLTTDFCLQSFLDTLDWPSLEKSLIPNLDFSSPGRAIASLAFLSSIIDRLEFATVFTPSYLIENFSFAVWRWAITLTKESRTSEQSKMLKMKTPDLTEKQEEALMELIKSWD</sequence>
<dbReference type="OrthoDB" id="16755at10239"/>
<evidence type="ECO:0000256" key="6">
    <source>
        <dbReference type="RuleBase" id="RU364111"/>
    </source>
</evidence>
<name>A0A1X9RIT9_9ADEN</name>
<keyword evidence="2 6" id="KW-0244">Early protein</keyword>
<comment type="similarity">
    <text evidence="1 6">Belongs to the adenoviridae E1B 19 kDa protein family.</text>
</comment>
<evidence type="ECO:0000256" key="4">
    <source>
        <dbReference type="ARBA" id="ARBA00023189"/>
    </source>
</evidence>
<evidence type="ECO:0000313" key="7">
    <source>
        <dbReference type="EMBL" id="ARQ79772.1"/>
    </source>
</evidence>
<organism evidence="7">
    <name type="scientific">bat adenovirus 10</name>
    <dbReference type="NCBI Taxonomy" id="3070193"/>
    <lineage>
        <taxon>Viruses</taxon>
        <taxon>Varidnaviria</taxon>
        <taxon>Bamfordvirae</taxon>
        <taxon>Preplasmiviricota</taxon>
        <taxon>Polisuviricotina</taxon>
        <taxon>Pharingeaviricetes</taxon>
        <taxon>Rowavirales</taxon>
        <taxon>Adenoviridae</taxon>
        <taxon>Mastadenovirus</taxon>
        <taxon>Mastadenovirus pteropodidae</taxon>
    </lineage>
</organism>
<dbReference type="InterPro" id="IPR002924">
    <property type="entry name" value="Adenovir_t-Ag_E1B_19kDa"/>
</dbReference>
<dbReference type="Proteomes" id="UP000218877">
    <property type="component" value="Segment"/>
</dbReference>
<evidence type="ECO:0000256" key="1">
    <source>
        <dbReference type="ARBA" id="ARBA00010275"/>
    </source>
</evidence>
<evidence type="ECO:0000256" key="3">
    <source>
        <dbReference type="ARBA" id="ARBA00022581"/>
    </source>
</evidence>
<dbReference type="Pfam" id="PF01691">
    <property type="entry name" value="Adeno_E1B_19K"/>
    <property type="match status" value="1"/>
</dbReference>